<gene>
    <name evidence="2" type="ORF">A3A93_04040</name>
</gene>
<dbReference type="EMBL" id="MGAL01000035">
    <property type="protein sequence ID" value="OGK47177.1"/>
    <property type="molecule type" value="Genomic_DNA"/>
</dbReference>
<dbReference type="Gene3D" id="3.30.700.10">
    <property type="entry name" value="Glycoprotein, Type 4 Pilin"/>
    <property type="match status" value="1"/>
</dbReference>
<organism evidence="2 3">
    <name type="scientific">Candidatus Roizmanbacteria bacterium RIFCSPLOWO2_01_FULL_38_12</name>
    <dbReference type="NCBI Taxonomy" id="1802061"/>
    <lineage>
        <taxon>Bacteria</taxon>
        <taxon>Candidatus Roizmaniibacteriota</taxon>
    </lineage>
</organism>
<keyword evidence="1" id="KW-0472">Membrane</keyword>
<dbReference type="PROSITE" id="PS00409">
    <property type="entry name" value="PROKAR_NTER_METHYL"/>
    <property type="match status" value="1"/>
</dbReference>
<evidence type="ECO:0000256" key="1">
    <source>
        <dbReference type="SAM" id="Phobius"/>
    </source>
</evidence>
<dbReference type="InterPro" id="IPR045584">
    <property type="entry name" value="Pilin-like"/>
</dbReference>
<keyword evidence="1" id="KW-0812">Transmembrane</keyword>
<protein>
    <recommendedName>
        <fullName evidence="4">Prepilin-type N-terminal cleavage/methylation domain-containing protein</fullName>
    </recommendedName>
</protein>
<dbReference type="InterPro" id="IPR012902">
    <property type="entry name" value="N_methyl_site"/>
</dbReference>
<dbReference type="NCBIfam" id="TIGR02532">
    <property type="entry name" value="IV_pilin_GFxxxE"/>
    <property type="match status" value="1"/>
</dbReference>
<evidence type="ECO:0000313" key="2">
    <source>
        <dbReference type="EMBL" id="OGK47177.1"/>
    </source>
</evidence>
<dbReference type="Pfam" id="PF07963">
    <property type="entry name" value="N_methyl"/>
    <property type="match status" value="1"/>
</dbReference>
<proteinExistence type="predicted"/>
<dbReference type="AlphaFoldDB" id="A0A1F7IV11"/>
<dbReference type="Proteomes" id="UP000177141">
    <property type="component" value="Unassembled WGS sequence"/>
</dbReference>
<dbReference type="STRING" id="1802061.A3A93_04040"/>
<evidence type="ECO:0008006" key="4">
    <source>
        <dbReference type="Google" id="ProtNLM"/>
    </source>
</evidence>
<keyword evidence="1" id="KW-1133">Transmembrane helix</keyword>
<accession>A0A1F7IV11</accession>
<name>A0A1F7IV11_9BACT</name>
<evidence type="ECO:0000313" key="3">
    <source>
        <dbReference type="Proteomes" id="UP000177141"/>
    </source>
</evidence>
<feature type="transmembrane region" description="Helical" evidence="1">
    <location>
        <begin position="12"/>
        <end position="32"/>
    </location>
</feature>
<reference evidence="2 3" key="1">
    <citation type="journal article" date="2016" name="Nat. Commun.">
        <title>Thousands of microbial genomes shed light on interconnected biogeochemical processes in an aquifer system.</title>
        <authorList>
            <person name="Anantharaman K."/>
            <person name="Brown C.T."/>
            <person name="Hug L.A."/>
            <person name="Sharon I."/>
            <person name="Castelle C.J."/>
            <person name="Probst A.J."/>
            <person name="Thomas B.C."/>
            <person name="Singh A."/>
            <person name="Wilkins M.J."/>
            <person name="Karaoz U."/>
            <person name="Brodie E.L."/>
            <person name="Williams K.H."/>
            <person name="Hubbard S.S."/>
            <person name="Banfield J.F."/>
        </authorList>
    </citation>
    <scope>NUCLEOTIDE SEQUENCE [LARGE SCALE GENOMIC DNA]</scope>
</reference>
<dbReference type="SUPFAM" id="SSF54523">
    <property type="entry name" value="Pili subunits"/>
    <property type="match status" value="1"/>
</dbReference>
<comment type="caution">
    <text evidence="2">The sequence shown here is derived from an EMBL/GenBank/DDBJ whole genome shotgun (WGS) entry which is preliminary data.</text>
</comment>
<sequence length="198" mass="21027">MFNLIKKGFTLVELVIVIGVIAIIATILLISLNPAETQRKARDTARLKDINTLQGIIEQALNDSVPICAGAAGGTAACRSDGNGVTTASQQPCAANWTGVNLCTYARTVPADPLNIASARCVGGTVPPGTATNDCFMYYWLDVFGQSYEINVRMESLGNAARIVNDGGNHFWTYEVFNGGPNLIGASTNVTTQRNTNL</sequence>